<dbReference type="InterPro" id="IPR006043">
    <property type="entry name" value="NCS2"/>
</dbReference>
<dbReference type="PANTHER" id="PTHR42810">
    <property type="entry name" value="PURINE PERMEASE C1399.01C-RELATED"/>
    <property type="match status" value="1"/>
</dbReference>
<evidence type="ECO:0000256" key="3">
    <source>
        <dbReference type="ARBA" id="ARBA00022448"/>
    </source>
</evidence>
<keyword evidence="6 7" id="KW-0472">Membrane</keyword>
<dbReference type="GO" id="GO:0005886">
    <property type="term" value="C:plasma membrane"/>
    <property type="evidence" value="ECO:0007669"/>
    <property type="project" value="UniProtKB-ARBA"/>
</dbReference>
<evidence type="ECO:0000256" key="2">
    <source>
        <dbReference type="ARBA" id="ARBA00008821"/>
    </source>
</evidence>
<evidence type="ECO:0000256" key="1">
    <source>
        <dbReference type="ARBA" id="ARBA00004141"/>
    </source>
</evidence>
<evidence type="ECO:0000313" key="9">
    <source>
        <dbReference type="Proteomes" id="UP001431532"/>
    </source>
</evidence>
<dbReference type="AlphaFoldDB" id="A0AAW6UCU3"/>
<dbReference type="NCBIfam" id="TIGR00801">
    <property type="entry name" value="ncs2"/>
    <property type="match status" value="1"/>
</dbReference>
<dbReference type="InterPro" id="IPR006042">
    <property type="entry name" value="Xan_ur_permease"/>
</dbReference>
<proteinExistence type="inferred from homology"/>
<feature type="transmembrane region" description="Helical" evidence="7">
    <location>
        <begin position="347"/>
        <end position="367"/>
    </location>
</feature>
<evidence type="ECO:0000256" key="5">
    <source>
        <dbReference type="ARBA" id="ARBA00022989"/>
    </source>
</evidence>
<keyword evidence="4 7" id="KW-0812">Transmembrane</keyword>
<dbReference type="RefSeq" id="WP_282840220.1">
    <property type="nucleotide sequence ID" value="NZ_JASCXW010000059.1"/>
</dbReference>
<keyword evidence="3" id="KW-0813">Transport</keyword>
<comment type="subcellular location">
    <subcellularLocation>
        <location evidence="1">Membrane</location>
        <topology evidence="1">Multi-pass membrane protein</topology>
    </subcellularLocation>
</comment>
<protein>
    <submittedName>
        <fullName evidence="8">Solute carrier family 23 protein</fullName>
    </submittedName>
</protein>
<feature type="transmembrane region" description="Helical" evidence="7">
    <location>
        <begin position="122"/>
        <end position="146"/>
    </location>
</feature>
<feature type="transmembrane region" description="Helical" evidence="7">
    <location>
        <begin position="46"/>
        <end position="63"/>
    </location>
</feature>
<evidence type="ECO:0000256" key="6">
    <source>
        <dbReference type="ARBA" id="ARBA00023136"/>
    </source>
</evidence>
<keyword evidence="5 7" id="KW-1133">Transmembrane helix</keyword>
<reference evidence="8" key="1">
    <citation type="submission" date="2023-05" db="EMBL/GenBank/DDBJ databases">
        <title>Mariniplasma microaerophilum sp. nov., a novel anaerobic mollicute isolated from terrestrial mud volcano, Taman Peninsula, Russia.</title>
        <authorList>
            <person name="Khomyakova M.A."/>
            <person name="Merkel A.Y."/>
            <person name="Slobodkin A.I."/>
        </authorList>
    </citation>
    <scope>NUCLEOTIDE SEQUENCE</scope>
    <source>
        <strain evidence="8">M4Ah</strain>
    </source>
</reference>
<dbReference type="GO" id="GO:0042907">
    <property type="term" value="F:xanthine transmembrane transporter activity"/>
    <property type="evidence" value="ECO:0007669"/>
    <property type="project" value="TreeGrafter"/>
</dbReference>
<evidence type="ECO:0000313" key="8">
    <source>
        <dbReference type="EMBL" id="MDI6453769.1"/>
    </source>
</evidence>
<feature type="transmembrane region" description="Helical" evidence="7">
    <location>
        <begin position="379"/>
        <end position="397"/>
    </location>
</feature>
<feature type="transmembrane region" description="Helical" evidence="7">
    <location>
        <begin position="403"/>
        <end position="423"/>
    </location>
</feature>
<dbReference type="EMBL" id="JASCXW010000059">
    <property type="protein sequence ID" value="MDI6453769.1"/>
    <property type="molecule type" value="Genomic_DNA"/>
</dbReference>
<comment type="similarity">
    <text evidence="2">Belongs to the nucleobase:cation symporter-2 (NCS2) (TC 2.A.40) family.</text>
</comment>
<dbReference type="PANTHER" id="PTHR42810:SF2">
    <property type="entry name" value="PURINE PERMEASE C1399.01C-RELATED"/>
    <property type="match status" value="1"/>
</dbReference>
<feature type="transmembrane region" description="Helical" evidence="7">
    <location>
        <begin position="93"/>
        <end position="115"/>
    </location>
</feature>
<feature type="transmembrane region" description="Helical" evidence="7">
    <location>
        <begin position="70"/>
        <end position="87"/>
    </location>
</feature>
<feature type="transmembrane region" description="Helical" evidence="7">
    <location>
        <begin position="316"/>
        <end position="335"/>
    </location>
</feature>
<feature type="transmembrane region" description="Helical" evidence="7">
    <location>
        <begin position="193"/>
        <end position="218"/>
    </location>
</feature>
<sequence>MNENGLVVGINERPKSIGKWIILSLQHVFAMFGATVLVPILTGLPISVALVASGIGTLTYITVTKAKVPVYLGSSFAYIMAISLASTQSGVGAAYWGLVLVGLIYAVVAIIIHFVGKNWLDILLPPVVIGPMIMIIGLGLAPVAIGQAGLSPNSADGFFAFLATDWRNPLIAIFTFLVTIIVNLFFKGFMKIIPFIIGIVSGYILSMILGVVDITTVFSGSALSVPAFNFIWSYSPNFTALLMFAPIAFVTIAEHIGDHTVLGEICEKDFLKDPGLDKTLLGDGIATALSAMIGGPANTTYGENTGVVAMTKVGSVYVTGLAAVFAIILGFISPINEFIASIPAPVMGGISMVLFGLIAVNGLRVLVKHKVDVSKMRNLIIIATMMVFGLGQAEIIINPAVSLSGMAFAAVVGIILNQFINLMERVLKIEQ</sequence>
<evidence type="ECO:0000256" key="4">
    <source>
        <dbReference type="ARBA" id="ARBA00022692"/>
    </source>
</evidence>
<dbReference type="PROSITE" id="PS01116">
    <property type="entry name" value="XANTH_URACIL_PERMASE"/>
    <property type="match status" value="1"/>
</dbReference>
<keyword evidence="9" id="KW-1185">Reference proteome</keyword>
<gene>
    <name evidence="8" type="ORF">QJ521_09345</name>
</gene>
<feature type="transmembrane region" description="Helical" evidence="7">
    <location>
        <begin position="166"/>
        <end position="186"/>
    </location>
</feature>
<accession>A0AAW6UCU3</accession>
<organism evidence="8 9">
    <name type="scientific">Peloplasma aerotolerans</name>
    <dbReference type="NCBI Taxonomy" id="3044389"/>
    <lineage>
        <taxon>Bacteria</taxon>
        <taxon>Bacillati</taxon>
        <taxon>Mycoplasmatota</taxon>
        <taxon>Mollicutes</taxon>
        <taxon>Acholeplasmatales</taxon>
        <taxon>Acholeplasmataceae</taxon>
        <taxon>Peloplasma</taxon>
    </lineage>
</organism>
<evidence type="ECO:0000256" key="7">
    <source>
        <dbReference type="SAM" id="Phobius"/>
    </source>
</evidence>
<name>A0AAW6UCU3_9MOLU</name>
<comment type="caution">
    <text evidence="8">The sequence shown here is derived from an EMBL/GenBank/DDBJ whole genome shotgun (WGS) entry which is preliminary data.</text>
</comment>
<feature type="transmembrane region" description="Helical" evidence="7">
    <location>
        <begin position="20"/>
        <end position="40"/>
    </location>
</feature>
<feature type="transmembrane region" description="Helical" evidence="7">
    <location>
        <begin position="230"/>
        <end position="252"/>
    </location>
</feature>
<dbReference type="Proteomes" id="UP001431532">
    <property type="component" value="Unassembled WGS sequence"/>
</dbReference>
<dbReference type="Pfam" id="PF00860">
    <property type="entry name" value="Xan_ur_permease"/>
    <property type="match status" value="1"/>
</dbReference>